<evidence type="ECO:0000256" key="2">
    <source>
        <dbReference type="ARBA" id="ARBA00022475"/>
    </source>
</evidence>
<evidence type="ECO:0000256" key="3">
    <source>
        <dbReference type="ARBA" id="ARBA00022676"/>
    </source>
</evidence>
<dbReference type="PANTHER" id="PTHR43646">
    <property type="entry name" value="GLYCOSYLTRANSFERASE"/>
    <property type="match status" value="1"/>
</dbReference>
<dbReference type="Pfam" id="PF00535">
    <property type="entry name" value="Glycos_transf_2"/>
    <property type="match status" value="1"/>
</dbReference>
<dbReference type="SUPFAM" id="SSF53448">
    <property type="entry name" value="Nucleotide-diphospho-sugar transferases"/>
    <property type="match status" value="1"/>
</dbReference>
<dbReference type="GO" id="GO:0005886">
    <property type="term" value="C:plasma membrane"/>
    <property type="evidence" value="ECO:0007669"/>
    <property type="project" value="UniProtKB-SubCell"/>
</dbReference>
<name>A0A061SNY4_9RHOB</name>
<keyword evidence="3" id="KW-0328">Glycosyltransferase</keyword>
<dbReference type="InterPro" id="IPR029044">
    <property type="entry name" value="Nucleotide-diphossugar_trans"/>
</dbReference>
<dbReference type="RefSeq" id="WP_037909418.1">
    <property type="nucleotide sequence ID" value="NZ_JEMU01000011.1"/>
</dbReference>
<evidence type="ECO:0000313" key="7">
    <source>
        <dbReference type="EMBL" id="KAJ02562.1"/>
    </source>
</evidence>
<evidence type="ECO:0000256" key="1">
    <source>
        <dbReference type="ARBA" id="ARBA00004236"/>
    </source>
</evidence>
<dbReference type="InterPro" id="IPR001173">
    <property type="entry name" value="Glyco_trans_2-like"/>
</dbReference>
<dbReference type="Proteomes" id="UP000027337">
    <property type="component" value="Unassembled WGS sequence"/>
</dbReference>
<dbReference type="STRING" id="83219.PM02_13875"/>
<dbReference type="eggNOG" id="COG1216">
    <property type="taxonomic scope" value="Bacteria"/>
</dbReference>
<comment type="subcellular location">
    <subcellularLocation>
        <location evidence="1">Cell membrane</location>
    </subcellularLocation>
</comment>
<evidence type="ECO:0000256" key="5">
    <source>
        <dbReference type="ARBA" id="ARBA00023136"/>
    </source>
</evidence>
<dbReference type="PANTHER" id="PTHR43646:SF2">
    <property type="entry name" value="GLYCOSYLTRANSFERASE 2-LIKE DOMAIN-CONTAINING PROTEIN"/>
    <property type="match status" value="1"/>
</dbReference>
<evidence type="ECO:0000256" key="4">
    <source>
        <dbReference type="ARBA" id="ARBA00022679"/>
    </source>
</evidence>
<protein>
    <submittedName>
        <fullName evidence="7">Glycosyl transferase</fullName>
    </submittedName>
</protein>
<reference evidence="7 8" key="1">
    <citation type="journal article" date="2014" name="Genome Announc.">
        <title>Draft Genome Sequences of Two Isolates of the Roseobacter Group, Sulfitobacter sp. Strains 3SOLIMAR09 and 1FIGIMAR09, from Harbors of Mallorca Island (Mediterranean Sea).</title>
        <authorList>
            <person name="Mas-Llado M."/>
            <person name="Pina-Villalonga J.M."/>
            <person name="Brunet-Galmes I."/>
            <person name="Nogales B."/>
            <person name="Bosch R."/>
        </authorList>
    </citation>
    <scope>NUCLEOTIDE SEQUENCE [LARGE SCALE GENOMIC DNA]</scope>
    <source>
        <strain evidence="7 8">1FIGIMAR09</strain>
    </source>
</reference>
<proteinExistence type="predicted"/>
<keyword evidence="4 7" id="KW-0808">Transferase</keyword>
<feature type="domain" description="Glycosyltransferase 2-like" evidence="6">
    <location>
        <begin position="6"/>
        <end position="115"/>
    </location>
</feature>
<evidence type="ECO:0000313" key="8">
    <source>
        <dbReference type="Proteomes" id="UP000027337"/>
    </source>
</evidence>
<keyword evidence="8" id="KW-1185">Reference proteome</keyword>
<gene>
    <name evidence="7" type="ORF">PM02_13875</name>
</gene>
<dbReference type="AlphaFoldDB" id="A0A061SNY4"/>
<dbReference type="Gene3D" id="3.90.550.10">
    <property type="entry name" value="Spore Coat Polysaccharide Biosynthesis Protein SpsA, Chain A"/>
    <property type="match status" value="1"/>
</dbReference>
<dbReference type="GO" id="GO:0016757">
    <property type="term" value="F:glycosyltransferase activity"/>
    <property type="evidence" value="ECO:0007669"/>
    <property type="project" value="UniProtKB-KW"/>
</dbReference>
<dbReference type="CDD" id="cd02522">
    <property type="entry name" value="GT_2_like_a"/>
    <property type="match status" value="1"/>
</dbReference>
<dbReference type="InterPro" id="IPR026461">
    <property type="entry name" value="Trfase_2_rSAM/seldom_assoc"/>
</dbReference>
<evidence type="ECO:0000259" key="6">
    <source>
        <dbReference type="Pfam" id="PF00535"/>
    </source>
</evidence>
<sequence>MPAPISVIIPTLNAEAVLPRCLESLMEGLEAGLIRELVISDGGSTDATGALAQAWGAEVVQGAASRGGQLRRGCAAAKGDWLLVLHADSRLSPGWADVAARALAQADQAYWFQLRFDQGGLPARIVAGWANLRSRMGLPYGDQGLLISRTLYEAQGGYQDIPLMEDVALARALKGRLAGLEAQVTTSAEKYRRQGWLRRGGRNLWTLLRYFAGVDPETLAAAYRQK</sequence>
<comment type="caution">
    <text evidence="7">The sequence shown here is derived from an EMBL/GenBank/DDBJ whole genome shotgun (WGS) entry which is preliminary data.</text>
</comment>
<accession>A0A061SNY4</accession>
<keyword evidence="2" id="KW-1003">Cell membrane</keyword>
<organism evidence="7 8">
    <name type="scientific">Sulfitobacter mediterraneus</name>
    <dbReference type="NCBI Taxonomy" id="83219"/>
    <lineage>
        <taxon>Bacteria</taxon>
        <taxon>Pseudomonadati</taxon>
        <taxon>Pseudomonadota</taxon>
        <taxon>Alphaproteobacteria</taxon>
        <taxon>Rhodobacterales</taxon>
        <taxon>Roseobacteraceae</taxon>
        <taxon>Sulfitobacter</taxon>
    </lineage>
</organism>
<dbReference type="NCBIfam" id="TIGR04283">
    <property type="entry name" value="glyco_like_mftF"/>
    <property type="match status" value="1"/>
</dbReference>
<keyword evidence="5" id="KW-0472">Membrane</keyword>
<dbReference type="EMBL" id="JEMU01000011">
    <property type="protein sequence ID" value="KAJ02562.1"/>
    <property type="molecule type" value="Genomic_DNA"/>
</dbReference>